<dbReference type="InterPro" id="IPR036423">
    <property type="entry name" value="SOD-like_Cu/Zn_dom_sf"/>
</dbReference>
<organism evidence="3 4">
    <name type="scientific">Saccharopolyspora rosea</name>
    <dbReference type="NCBI Taxonomy" id="524884"/>
    <lineage>
        <taxon>Bacteria</taxon>
        <taxon>Bacillati</taxon>
        <taxon>Actinomycetota</taxon>
        <taxon>Actinomycetes</taxon>
        <taxon>Pseudonocardiales</taxon>
        <taxon>Pseudonocardiaceae</taxon>
        <taxon>Saccharopolyspora</taxon>
    </lineage>
</organism>
<gene>
    <name evidence="3" type="ORF">ACFQ16_16950</name>
</gene>
<proteinExistence type="inferred from homology"/>
<accession>A0ABW3FUR1</accession>
<reference evidence="4" key="1">
    <citation type="journal article" date="2019" name="Int. J. Syst. Evol. Microbiol.">
        <title>The Global Catalogue of Microorganisms (GCM) 10K type strain sequencing project: providing services to taxonomists for standard genome sequencing and annotation.</title>
        <authorList>
            <consortium name="The Broad Institute Genomics Platform"/>
            <consortium name="The Broad Institute Genome Sequencing Center for Infectious Disease"/>
            <person name="Wu L."/>
            <person name="Ma J."/>
        </authorList>
    </citation>
    <scope>NUCLEOTIDE SEQUENCE [LARGE SCALE GENOMIC DNA]</scope>
    <source>
        <strain evidence="4">CCUG 56401</strain>
    </source>
</reference>
<feature type="domain" description="CHRD" evidence="2">
    <location>
        <begin position="127"/>
        <end position="214"/>
    </location>
</feature>
<dbReference type="Pfam" id="PF07452">
    <property type="entry name" value="CHRD"/>
    <property type="match status" value="1"/>
</dbReference>
<evidence type="ECO:0000313" key="3">
    <source>
        <dbReference type="EMBL" id="MFD0921433.1"/>
    </source>
</evidence>
<dbReference type="RefSeq" id="WP_345601020.1">
    <property type="nucleotide sequence ID" value="NZ_BAABLT010000024.1"/>
</dbReference>
<dbReference type="SUPFAM" id="SSF49329">
    <property type="entry name" value="Cu,Zn superoxide dismutase-like"/>
    <property type="match status" value="1"/>
</dbReference>
<dbReference type="Proteomes" id="UP001597018">
    <property type="component" value="Unassembled WGS sequence"/>
</dbReference>
<evidence type="ECO:0000256" key="1">
    <source>
        <dbReference type="ARBA" id="ARBA00010457"/>
    </source>
</evidence>
<evidence type="ECO:0000259" key="2">
    <source>
        <dbReference type="Pfam" id="PF07452"/>
    </source>
</evidence>
<name>A0ABW3FUR1_9PSEU</name>
<comment type="caution">
    <text evidence="3">The sequence shown here is derived from an EMBL/GenBank/DDBJ whole genome shotgun (WGS) entry which is preliminary data.</text>
</comment>
<comment type="similarity">
    <text evidence="1">Belongs to the Cu-Zn superoxide dismutase family.</text>
</comment>
<sequence length="237" mass="24548">MPTGTATLTWAPDTRLITAAVDMKGFTPSHTHAMHLYPGSCADQGKPASVSFPDISADAGGSVRNTVTDTTPQPGIPVGSHLTVYLGSSAQLGAPRSLGNTSIACADIPGTAPSHGAVQLMLRPAGNPVGRASLTYNPGDRTLRVDVQAYGLSPNRGHAMHIHAGSCVAQGDVVYPLPDLRTDRGGRASETTILHNVSSAPPARGWYLNVHMGAANEIQLDSTPTLLYAPILCGDIP</sequence>
<evidence type="ECO:0000313" key="4">
    <source>
        <dbReference type="Proteomes" id="UP001597018"/>
    </source>
</evidence>
<keyword evidence="4" id="KW-1185">Reference proteome</keyword>
<dbReference type="InterPro" id="IPR010895">
    <property type="entry name" value="CHRD"/>
</dbReference>
<protein>
    <submittedName>
        <fullName evidence="3">CHRD domain-containing protein</fullName>
    </submittedName>
</protein>
<dbReference type="EMBL" id="JBHTIW010000012">
    <property type="protein sequence ID" value="MFD0921433.1"/>
    <property type="molecule type" value="Genomic_DNA"/>
</dbReference>